<dbReference type="SUPFAM" id="SSF47954">
    <property type="entry name" value="Cyclin-like"/>
    <property type="match status" value="2"/>
</dbReference>
<dbReference type="PIRSF" id="PIRSF001771">
    <property type="entry name" value="Cyclin_A_B_D_E"/>
    <property type="match status" value="1"/>
</dbReference>
<reference evidence="8" key="1">
    <citation type="submission" date="2022-04" db="EMBL/GenBank/DDBJ databases">
        <title>A functionally conserved STORR gene fusion in Papaver species that diverged 16.8 million years ago.</title>
        <authorList>
            <person name="Catania T."/>
        </authorList>
    </citation>
    <scope>NUCLEOTIDE SEQUENCE</scope>
    <source>
        <strain evidence="8">S-188037</strain>
    </source>
</reference>
<name>A0AAD4TBG6_9MAGN</name>
<evidence type="ECO:0000313" key="8">
    <source>
        <dbReference type="EMBL" id="KAI3947580.1"/>
    </source>
</evidence>
<comment type="caution">
    <text evidence="8">The sequence shown here is derived from an EMBL/GenBank/DDBJ whole genome shotgun (WGS) entry which is preliminary data.</text>
</comment>
<dbReference type="InterPro" id="IPR046965">
    <property type="entry name" value="Cyclin_A/B-like"/>
</dbReference>
<dbReference type="InterPro" id="IPR039361">
    <property type="entry name" value="Cyclin"/>
</dbReference>
<keyword evidence="3 5" id="KW-0195">Cyclin</keyword>
<dbReference type="InterPro" id="IPR048258">
    <property type="entry name" value="Cyclins_cyclin-box"/>
</dbReference>
<proteinExistence type="inferred from homology"/>
<dbReference type="SMART" id="SM01332">
    <property type="entry name" value="Cyclin_C"/>
    <property type="match status" value="1"/>
</dbReference>
<dbReference type="GO" id="GO:0010332">
    <property type="term" value="P:response to gamma radiation"/>
    <property type="evidence" value="ECO:0007669"/>
    <property type="project" value="UniProtKB-ARBA"/>
</dbReference>
<evidence type="ECO:0000256" key="5">
    <source>
        <dbReference type="RuleBase" id="RU000383"/>
    </source>
</evidence>
<gene>
    <name evidence="9" type="ORF">MKW98_011868</name>
    <name evidence="8" type="ORF">MKW98_025977</name>
</gene>
<evidence type="ECO:0000259" key="6">
    <source>
        <dbReference type="SMART" id="SM00385"/>
    </source>
</evidence>
<dbReference type="FunFam" id="1.10.472.10:FF:000032">
    <property type="entry name" value="G2/mitotic-specific cyclin-1"/>
    <property type="match status" value="1"/>
</dbReference>
<accession>A0AAD4TBG6</accession>
<evidence type="ECO:0000256" key="4">
    <source>
        <dbReference type="ARBA" id="ARBA00023306"/>
    </source>
</evidence>
<keyword evidence="4" id="KW-0131">Cell cycle</keyword>
<evidence type="ECO:0000256" key="2">
    <source>
        <dbReference type="ARBA" id="ARBA00022618"/>
    </source>
</evidence>
<dbReference type="Gene3D" id="1.10.472.10">
    <property type="entry name" value="Cyclin-like"/>
    <property type="match status" value="2"/>
</dbReference>
<dbReference type="GO" id="GO:0044772">
    <property type="term" value="P:mitotic cell cycle phase transition"/>
    <property type="evidence" value="ECO:0007669"/>
    <property type="project" value="InterPro"/>
</dbReference>
<comment type="similarity">
    <text evidence="1">Belongs to the cyclin family. Cyclin AB subfamily.</text>
</comment>
<sequence length="302" mass="35329">MILQEAEKDEKNLRRRRIRYIKKLVSEALSVRKVIHVRRHTRKESVIDIDKEDVNNSLAVVEYVEDLYKFYKLAESSSRVGDYIDLQFDINEHTRMVLVNWLIDFHKKLKLSPEVLYLAVYIIDRYLAMRLVPRKDLFLVGISAMVIAGKYEEDSPPKVKEYITMAEGVDKKDQILAMEKAVLEKLDWTLAVPTTYHFLVRFIKAAVADKEMEDMSFFMAELGLMKYAMINYSPSMLAASAVYAAKYSLKMTPLWNETLKYHTGFSEFQVIECAKQLTSFHSEAAHQLWASYRKYMSCWLTL</sequence>
<feature type="domain" description="Cyclin-like" evidence="6">
    <location>
        <begin position="197"/>
        <end position="279"/>
    </location>
</feature>
<protein>
    <recommendedName>
        <fullName evidence="11">Cyclin N-terminal domain-containing protein</fullName>
    </recommendedName>
</protein>
<keyword evidence="10" id="KW-1185">Reference proteome</keyword>
<dbReference type="EMBL" id="JAJJMB010003308">
    <property type="protein sequence ID" value="KAI3948282.1"/>
    <property type="molecule type" value="Genomic_DNA"/>
</dbReference>
<evidence type="ECO:0000259" key="7">
    <source>
        <dbReference type="SMART" id="SM01332"/>
    </source>
</evidence>
<dbReference type="InterPro" id="IPR013763">
    <property type="entry name" value="Cyclin-like_dom"/>
</dbReference>
<dbReference type="Pfam" id="PF02984">
    <property type="entry name" value="Cyclin_C"/>
    <property type="match status" value="1"/>
</dbReference>
<dbReference type="Pfam" id="PF00134">
    <property type="entry name" value="Cyclin_N"/>
    <property type="match status" value="1"/>
</dbReference>
<evidence type="ECO:0008006" key="11">
    <source>
        <dbReference type="Google" id="ProtNLM"/>
    </source>
</evidence>
<evidence type="ECO:0000313" key="9">
    <source>
        <dbReference type="EMBL" id="KAI3948282.1"/>
    </source>
</evidence>
<feature type="domain" description="Cyclin C-terminal" evidence="7">
    <location>
        <begin position="193"/>
        <end position="302"/>
    </location>
</feature>
<dbReference type="GO" id="GO:0051301">
    <property type="term" value="P:cell division"/>
    <property type="evidence" value="ECO:0007669"/>
    <property type="project" value="UniProtKB-KW"/>
</dbReference>
<dbReference type="PROSITE" id="PS00292">
    <property type="entry name" value="CYCLINS"/>
    <property type="match status" value="1"/>
</dbReference>
<feature type="domain" description="Cyclin-like" evidence="6">
    <location>
        <begin position="100"/>
        <end position="184"/>
    </location>
</feature>
<dbReference type="AlphaFoldDB" id="A0AAD4TBG6"/>
<dbReference type="Proteomes" id="UP001202328">
    <property type="component" value="Unassembled WGS sequence"/>
</dbReference>
<evidence type="ECO:0000256" key="1">
    <source>
        <dbReference type="ARBA" id="ARBA00006955"/>
    </source>
</evidence>
<dbReference type="InterPro" id="IPR004367">
    <property type="entry name" value="Cyclin_C-dom"/>
</dbReference>
<dbReference type="EMBL" id="JAJJMB010003408">
    <property type="protein sequence ID" value="KAI3947580.1"/>
    <property type="molecule type" value="Genomic_DNA"/>
</dbReference>
<keyword evidence="2" id="KW-0132">Cell division</keyword>
<dbReference type="PANTHER" id="PTHR10177">
    <property type="entry name" value="CYCLINS"/>
    <property type="match status" value="1"/>
</dbReference>
<dbReference type="SMART" id="SM00385">
    <property type="entry name" value="CYCLIN"/>
    <property type="match status" value="2"/>
</dbReference>
<evidence type="ECO:0000313" key="10">
    <source>
        <dbReference type="Proteomes" id="UP001202328"/>
    </source>
</evidence>
<dbReference type="InterPro" id="IPR036915">
    <property type="entry name" value="Cyclin-like_sf"/>
</dbReference>
<dbReference type="GO" id="GO:0016538">
    <property type="term" value="F:cyclin-dependent protein serine/threonine kinase regulator activity"/>
    <property type="evidence" value="ECO:0007669"/>
    <property type="project" value="InterPro"/>
</dbReference>
<organism evidence="8 10">
    <name type="scientific">Papaver atlanticum</name>
    <dbReference type="NCBI Taxonomy" id="357466"/>
    <lineage>
        <taxon>Eukaryota</taxon>
        <taxon>Viridiplantae</taxon>
        <taxon>Streptophyta</taxon>
        <taxon>Embryophyta</taxon>
        <taxon>Tracheophyta</taxon>
        <taxon>Spermatophyta</taxon>
        <taxon>Magnoliopsida</taxon>
        <taxon>Ranunculales</taxon>
        <taxon>Papaveraceae</taxon>
        <taxon>Papaveroideae</taxon>
        <taxon>Papaver</taxon>
    </lineage>
</organism>
<dbReference type="InterPro" id="IPR006671">
    <property type="entry name" value="Cyclin_N"/>
</dbReference>
<evidence type="ECO:0000256" key="3">
    <source>
        <dbReference type="ARBA" id="ARBA00023127"/>
    </source>
</evidence>